<name>A0A1Y5P2K2_9MICO</name>
<dbReference type="Gene3D" id="3.40.50.720">
    <property type="entry name" value="NAD(P)-binding Rossmann-like Domain"/>
    <property type="match status" value="1"/>
</dbReference>
<reference evidence="2" key="1">
    <citation type="submission" date="2016-03" db="EMBL/GenBank/DDBJ databases">
        <authorList>
            <person name="Ploux O."/>
        </authorList>
    </citation>
    <scope>NUCLEOTIDE SEQUENCE</scope>
    <source>
        <strain evidence="2">UC1</strain>
    </source>
</reference>
<feature type="region of interest" description="Disordered" evidence="1">
    <location>
        <begin position="258"/>
        <end position="282"/>
    </location>
</feature>
<evidence type="ECO:0008006" key="3">
    <source>
        <dbReference type="Google" id="ProtNLM"/>
    </source>
</evidence>
<feature type="compositionally biased region" description="Low complexity" evidence="1">
    <location>
        <begin position="270"/>
        <end position="282"/>
    </location>
</feature>
<dbReference type="AlphaFoldDB" id="A0A1Y5P2K2"/>
<dbReference type="EMBL" id="FLQR01000001">
    <property type="protein sequence ID" value="SBS70321.1"/>
    <property type="molecule type" value="Genomic_DNA"/>
</dbReference>
<proteinExistence type="predicted"/>
<gene>
    <name evidence="2" type="ORF">MIPYR_10418</name>
</gene>
<protein>
    <recommendedName>
        <fullName evidence="3">Bacteriocin biosynthesis cyclodehydratase domain-containing protein</fullName>
    </recommendedName>
</protein>
<sequence>MLRLAPSHPPLWRSPSSIQLGPEAVARVDDVAVWQERLLDALVDGIPDAMLLPLAASFGASAGDATAFVRRISGALGRAPEAPPRVRVEVPAELGHAETTTLLAGLRGGGLDVAGCTAWPVDAAASRLPVVAVAHRLLDPLRAARLVAADTPHVPIELCGDRVTIGPLVVPGVTACLACLHAHRRAADPTWPLVAAQLLSRGAVPTEPALLLEAALLAARLVAGGVLGASVALSAGSVRRTWRAHRPHAACLCRSPAGSATADARDDRSSAPTTATAFARPA</sequence>
<evidence type="ECO:0000313" key="2">
    <source>
        <dbReference type="EMBL" id="SBS70321.1"/>
    </source>
</evidence>
<accession>A0A1Y5P2K2</accession>
<organism evidence="2">
    <name type="scientific">uncultured Microbacterium sp</name>
    <dbReference type="NCBI Taxonomy" id="191216"/>
    <lineage>
        <taxon>Bacteria</taxon>
        <taxon>Bacillati</taxon>
        <taxon>Actinomycetota</taxon>
        <taxon>Actinomycetes</taxon>
        <taxon>Micrococcales</taxon>
        <taxon>Microbacteriaceae</taxon>
        <taxon>Microbacterium</taxon>
        <taxon>environmental samples</taxon>
    </lineage>
</organism>
<evidence type="ECO:0000256" key="1">
    <source>
        <dbReference type="SAM" id="MobiDB-lite"/>
    </source>
</evidence>